<feature type="chain" id="PRO_5045052570" evidence="4">
    <location>
        <begin position="32"/>
        <end position="517"/>
    </location>
</feature>
<dbReference type="PRINTS" id="PR00922">
    <property type="entry name" value="DADACBPTASE3"/>
</dbReference>
<proteinExistence type="inferred from homology"/>
<dbReference type="EC" id="3.4.16.4" evidence="5"/>
<dbReference type="SUPFAM" id="SSF56601">
    <property type="entry name" value="beta-lactamase/transpeptidase-like"/>
    <property type="match status" value="1"/>
</dbReference>
<evidence type="ECO:0000256" key="3">
    <source>
        <dbReference type="SAM" id="MobiDB-lite"/>
    </source>
</evidence>
<sequence>MMQPRHVFLSQPVSKFLLSVMLCALGFASYAANSDVDWQTLQPNNTNVSLIVADPSGKRLIDHNSQQLQLPASTLKLFTAVAATKVLGPDFVFSTGLYYQGQREGTKLNGNLLLKFDGDPRLTSEQLGRLMAEVPKAGITEVSGDVILLADDDSPKWGAGWLWDDLGVCFAAPVGKLILDRNCVKGSVTSIQPKGKEATQVSAQIYPSRVHLSYPLTIDNSASYQPTAPSALCKLHLGHAQGNRYQLTGCYQMKDPLPLQVAIVDPAAYIQAQIKQQIGNTFQLAGDIKVAPASIEHATLISQFPSMPLQLLLTEMLAKSDNLIADAVLKRMGQQLFQHNGFEYGAQALKQTLSGLGVDMTDANIIDGSGLSRYNQVNAEQLFSVLLLLQRDDELKWLIKALPLSGYNGTLKFKRGFVNPQLRGKIRAKTGSMTGVDNLAGYIQIGEDDTAKLYPFVLLETGLPANQYHPATLAPPLLKQLIKQFTKPSAIAAAATSKAKNQPKLAPPSSAANQSQQ</sequence>
<evidence type="ECO:0000256" key="2">
    <source>
        <dbReference type="ARBA" id="ARBA00022801"/>
    </source>
</evidence>
<keyword evidence="5" id="KW-0645">Protease</keyword>
<feature type="signal peptide" evidence="4">
    <location>
        <begin position="1"/>
        <end position="31"/>
    </location>
</feature>
<keyword evidence="4" id="KW-0732">Signal</keyword>
<dbReference type="EMBL" id="JAKOGG010000006">
    <property type="protein sequence ID" value="MCS4556988.1"/>
    <property type="molecule type" value="Genomic_DNA"/>
</dbReference>
<protein>
    <submittedName>
        <fullName evidence="5">D-alanyl-D-alanine carboxypeptidase/D-alanyl-D-alanine-endopeptidase</fullName>
        <ecNumber evidence="5">3.4.16.4</ecNumber>
    </submittedName>
</protein>
<name>A0ABT2FL40_9GAMM</name>
<dbReference type="RefSeq" id="WP_238896407.1">
    <property type="nucleotide sequence ID" value="NZ_JAKOGG010000006.1"/>
</dbReference>
<dbReference type="Gene3D" id="3.50.80.20">
    <property type="entry name" value="D-Ala-D-Ala carboxypeptidase C, peptidase S13"/>
    <property type="match status" value="1"/>
</dbReference>
<evidence type="ECO:0000256" key="1">
    <source>
        <dbReference type="ARBA" id="ARBA00006096"/>
    </source>
</evidence>
<evidence type="ECO:0000313" key="5">
    <source>
        <dbReference type="EMBL" id="MCS4556988.1"/>
    </source>
</evidence>
<dbReference type="Gene3D" id="3.40.710.10">
    <property type="entry name" value="DD-peptidase/beta-lactamase superfamily"/>
    <property type="match status" value="2"/>
</dbReference>
<keyword evidence="6" id="KW-1185">Reference proteome</keyword>
<dbReference type="InterPro" id="IPR000667">
    <property type="entry name" value="Peptidase_S13"/>
</dbReference>
<comment type="caution">
    <text evidence="5">The sequence shown here is derived from an EMBL/GenBank/DDBJ whole genome shotgun (WGS) entry which is preliminary data.</text>
</comment>
<dbReference type="Proteomes" id="UP001201549">
    <property type="component" value="Unassembled WGS sequence"/>
</dbReference>
<dbReference type="NCBIfam" id="TIGR00666">
    <property type="entry name" value="PBP4"/>
    <property type="match status" value="1"/>
</dbReference>
<evidence type="ECO:0000313" key="6">
    <source>
        <dbReference type="Proteomes" id="UP001201549"/>
    </source>
</evidence>
<dbReference type="PANTHER" id="PTHR30023:SF0">
    <property type="entry name" value="PENICILLIN-SENSITIVE CARBOXYPEPTIDASE A"/>
    <property type="match status" value="1"/>
</dbReference>
<dbReference type="PANTHER" id="PTHR30023">
    <property type="entry name" value="D-ALANYL-D-ALANINE CARBOXYPEPTIDASE"/>
    <property type="match status" value="1"/>
</dbReference>
<feature type="region of interest" description="Disordered" evidence="3">
    <location>
        <begin position="493"/>
        <end position="517"/>
    </location>
</feature>
<dbReference type="InterPro" id="IPR012338">
    <property type="entry name" value="Beta-lactam/transpept-like"/>
</dbReference>
<evidence type="ECO:0000256" key="4">
    <source>
        <dbReference type="SAM" id="SignalP"/>
    </source>
</evidence>
<reference evidence="5 6" key="1">
    <citation type="submission" date="2022-02" db="EMBL/GenBank/DDBJ databases">
        <authorList>
            <person name="Zhuang L."/>
        </authorList>
    </citation>
    <scope>NUCLEOTIDE SEQUENCE [LARGE SCALE GENOMIC DNA]</scope>
    <source>
        <strain evidence="5 6">C32</strain>
    </source>
</reference>
<gene>
    <name evidence="5" type="primary">dacB</name>
    <name evidence="5" type="ORF">L9G74_11085</name>
</gene>
<accession>A0ABT2FL40</accession>
<keyword evidence="2 5" id="KW-0378">Hydrolase</keyword>
<dbReference type="GO" id="GO:0009002">
    <property type="term" value="F:serine-type D-Ala-D-Ala carboxypeptidase activity"/>
    <property type="evidence" value="ECO:0007669"/>
    <property type="project" value="UniProtKB-EC"/>
</dbReference>
<reference evidence="6" key="2">
    <citation type="submission" date="2023-07" db="EMBL/GenBank/DDBJ databases">
        <title>Shewanella mangrovi sp. nov., an acetaldehyde- degrading bacterium isolated from mangrove sediment.</title>
        <authorList>
            <person name="Liu Y."/>
        </authorList>
    </citation>
    <scope>NUCLEOTIDE SEQUENCE [LARGE SCALE GENOMIC DNA]</scope>
    <source>
        <strain evidence="6">C32</strain>
    </source>
</reference>
<keyword evidence="5" id="KW-0121">Carboxypeptidase</keyword>
<organism evidence="5 6">
    <name type="scientific">Shewanella electrica</name>
    <dbReference type="NCBI Taxonomy" id="515560"/>
    <lineage>
        <taxon>Bacteria</taxon>
        <taxon>Pseudomonadati</taxon>
        <taxon>Pseudomonadota</taxon>
        <taxon>Gammaproteobacteria</taxon>
        <taxon>Alteromonadales</taxon>
        <taxon>Shewanellaceae</taxon>
        <taxon>Shewanella</taxon>
    </lineage>
</organism>
<dbReference type="Pfam" id="PF02113">
    <property type="entry name" value="Peptidase_S13"/>
    <property type="match status" value="1"/>
</dbReference>
<comment type="similarity">
    <text evidence="1">Belongs to the peptidase S13 family.</text>
</comment>